<dbReference type="PANTHER" id="PTHR23148:SF0">
    <property type="entry name" value="SERINE_ARGININE REPETITIVE MATRIX PROTEIN 1"/>
    <property type="match status" value="1"/>
</dbReference>
<evidence type="ECO:0000313" key="5">
    <source>
        <dbReference type="Proteomes" id="UP001388673"/>
    </source>
</evidence>
<accession>A0AAW0Z8C5</accession>
<dbReference type="Pfam" id="PF01480">
    <property type="entry name" value="PWI"/>
    <property type="match status" value="1"/>
</dbReference>
<dbReference type="PROSITE" id="PS51025">
    <property type="entry name" value="PWI"/>
    <property type="match status" value="1"/>
</dbReference>
<feature type="domain" description="PWI" evidence="3">
    <location>
        <begin position="27"/>
        <end position="129"/>
    </location>
</feature>
<protein>
    <recommendedName>
        <fullName evidence="3">PWI domain-containing protein</fullName>
    </recommendedName>
</protein>
<dbReference type="InterPro" id="IPR002483">
    <property type="entry name" value="PWI_dom"/>
</dbReference>
<dbReference type="Gene3D" id="1.20.1390.10">
    <property type="entry name" value="PWI domain"/>
    <property type="match status" value="1"/>
</dbReference>
<dbReference type="GO" id="GO:0005681">
    <property type="term" value="C:spliceosomal complex"/>
    <property type="evidence" value="ECO:0007669"/>
    <property type="project" value="TreeGrafter"/>
</dbReference>
<dbReference type="GeneID" id="92177889"/>
<dbReference type="GO" id="GO:0048024">
    <property type="term" value="P:regulation of mRNA splicing, via spliceosome"/>
    <property type="evidence" value="ECO:0007669"/>
    <property type="project" value="TreeGrafter"/>
</dbReference>
<dbReference type="Proteomes" id="UP001388673">
    <property type="component" value="Unassembled WGS sequence"/>
</dbReference>
<evidence type="ECO:0000256" key="1">
    <source>
        <dbReference type="ARBA" id="ARBA00022664"/>
    </source>
</evidence>
<dbReference type="KEGG" id="kne:92177889"/>
<name>A0AAW0Z8C5_9TREE</name>
<feature type="compositionally biased region" description="Basic residues" evidence="2">
    <location>
        <begin position="256"/>
        <end position="292"/>
    </location>
</feature>
<dbReference type="SMART" id="SM00311">
    <property type="entry name" value="PWI"/>
    <property type="match status" value="1"/>
</dbReference>
<dbReference type="InterPro" id="IPR052225">
    <property type="entry name" value="Ser/Arg_repetitive_matrix"/>
</dbReference>
<reference evidence="4 5" key="1">
    <citation type="journal article" date="2024" name="bioRxiv">
        <title>Comparative genomics of Cryptococcus and Kwoniella reveals pathogenesis evolution and contrasting karyotype dynamics via intercentromeric recombination or chromosome fusion.</title>
        <authorList>
            <person name="Coelho M.A."/>
            <person name="David-Palma M."/>
            <person name="Shea T."/>
            <person name="Bowers K."/>
            <person name="McGinley-Smith S."/>
            <person name="Mohammad A.W."/>
            <person name="Gnirke A."/>
            <person name="Yurkov A.M."/>
            <person name="Nowrousian M."/>
            <person name="Sun S."/>
            <person name="Cuomo C.A."/>
            <person name="Heitman J."/>
        </authorList>
    </citation>
    <scope>NUCLEOTIDE SEQUENCE [LARGE SCALE GENOMIC DNA]</scope>
    <source>
        <strain evidence="4 5">CBS 13917</strain>
    </source>
</reference>
<dbReference type="SUPFAM" id="SSF101233">
    <property type="entry name" value="PWI domain"/>
    <property type="match status" value="1"/>
</dbReference>
<feature type="compositionally biased region" description="Low complexity" evidence="2">
    <location>
        <begin position="353"/>
        <end position="367"/>
    </location>
</feature>
<evidence type="ECO:0000259" key="3">
    <source>
        <dbReference type="PROSITE" id="PS51025"/>
    </source>
</evidence>
<keyword evidence="5" id="KW-1185">Reference proteome</keyword>
<proteinExistence type="predicted"/>
<sequence length="464" mass="52200">MADAGMRGSNASQDTRFKDKEAASIKATKFPKHFSEKVDLRKVNLSVMRGWIAQKVTELIKIEDDVVVEYVFGMLEDKENPTPDPRKMQVSLVGFMDKHGAAAFMDALWKLLLSAQSTVGGVPAEFIEAKKAELQAKQAEDKKMQDSMMARNQGRPQASDSFDRRRDGNGLPSRPGGPPDRQQYGRRSPPPRNRDDNYRPQDRDGGYRNRPPPRRGDFDQPRERDNGYGARGGYGGRGGDRPRSRSRSPPPVRGGGYRRRSPSPRRRSPSPPTRRRRSPSPRRRSPSPRRKDRSITPPLRTRRAPSEERGGRGRDDTPPLKKRRDSPDSRSPSSSPPPRAAVRGRGRPRSRSRTPTPSDPRTASPGRSKSRSRSVSRSRSPTVTPPRRRLPPRRSRSRSDSRSLPPKRRRPSPSPSRSKSASPRRERGVVKKGRGRFTVDDEEEGSKGKKVEGALGRSKWARDD</sequence>
<dbReference type="RefSeq" id="XP_066806305.1">
    <property type="nucleotide sequence ID" value="XM_066943763.1"/>
</dbReference>
<dbReference type="GO" id="GO:0006397">
    <property type="term" value="P:mRNA processing"/>
    <property type="evidence" value="ECO:0007669"/>
    <property type="project" value="UniProtKB-KW"/>
</dbReference>
<feature type="compositionally biased region" description="Basic and acidic residues" evidence="2">
    <location>
        <begin position="304"/>
        <end position="319"/>
    </location>
</feature>
<feature type="compositionally biased region" description="Basic and acidic residues" evidence="2">
    <location>
        <begin position="192"/>
        <end position="207"/>
    </location>
</feature>
<dbReference type="InterPro" id="IPR036483">
    <property type="entry name" value="PWI_dom_sf"/>
</dbReference>
<dbReference type="PANTHER" id="PTHR23148">
    <property type="entry name" value="SERINE/ARGININE REGULATED NUCLEAR MATRIX PROTEIN"/>
    <property type="match status" value="1"/>
</dbReference>
<keyword evidence="1" id="KW-0507">mRNA processing</keyword>
<evidence type="ECO:0000313" key="4">
    <source>
        <dbReference type="EMBL" id="KAK8870059.1"/>
    </source>
</evidence>
<dbReference type="AlphaFoldDB" id="A0AAW0Z8C5"/>
<organism evidence="4 5">
    <name type="scientific">Kwoniella newhampshirensis</name>
    <dbReference type="NCBI Taxonomy" id="1651941"/>
    <lineage>
        <taxon>Eukaryota</taxon>
        <taxon>Fungi</taxon>
        <taxon>Dikarya</taxon>
        <taxon>Basidiomycota</taxon>
        <taxon>Agaricomycotina</taxon>
        <taxon>Tremellomycetes</taxon>
        <taxon>Tremellales</taxon>
        <taxon>Cryptococcaceae</taxon>
        <taxon>Kwoniella</taxon>
    </lineage>
</organism>
<comment type="caution">
    <text evidence="4">The sequence shown here is derived from an EMBL/GenBank/DDBJ whole genome shotgun (WGS) entry which is preliminary data.</text>
</comment>
<evidence type="ECO:0000256" key="2">
    <source>
        <dbReference type="SAM" id="MobiDB-lite"/>
    </source>
</evidence>
<dbReference type="EMBL" id="JBCAWK010000001">
    <property type="protein sequence ID" value="KAK8870059.1"/>
    <property type="molecule type" value="Genomic_DNA"/>
</dbReference>
<feature type="compositionally biased region" description="Basic residues" evidence="2">
    <location>
        <begin position="386"/>
        <end position="396"/>
    </location>
</feature>
<gene>
    <name evidence="4" type="ORF">IAR55_000629</name>
</gene>
<feature type="compositionally biased region" description="Basic and acidic residues" evidence="2">
    <location>
        <begin position="214"/>
        <end position="226"/>
    </location>
</feature>
<feature type="region of interest" description="Disordered" evidence="2">
    <location>
        <begin position="137"/>
        <end position="464"/>
    </location>
</feature>
<feature type="compositionally biased region" description="Basic residues" evidence="2">
    <location>
        <begin position="342"/>
        <end position="352"/>
    </location>
</feature>
<dbReference type="GO" id="GO:0003723">
    <property type="term" value="F:RNA binding"/>
    <property type="evidence" value="ECO:0007669"/>
    <property type="project" value="TreeGrafter"/>
</dbReference>